<feature type="transmembrane region" description="Helical" evidence="1">
    <location>
        <begin position="12"/>
        <end position="30"/>
    </location>
</feature>
<dbReference type="AlphaFoldDB" id="A0A7X0HSP1"/>
<sequence>MGVRFIKIAGVYFLIAVLLGILMGIIHNFSLTPIHVHLNLLGWVSMAIFGIIYVLFPKAAATKLAKTHFWLHNIGLPVFQGSLFIQLVTQNNALIPVTIIGSLLVAVGVILYVINLITQIKVDHVIGSNKDFSA</sequence>
<dbReference type="Proteomes" id="UP000531594">
    <property type="component" value="Unassembled WGS sequence"/>
</dbReference>
<proteinExistence type="predicted"/>
<organism evidence="2 3">
    <name type="scientific">Bacillus benzoevorans</name>
    <dbReference type="NCBI Taxonomy" id="1456"/>
    <lineage>
        <taxon>Bacteria</taxon>
        <taxon>Bacillati</taxon>
        <taxon>Bacillota</taxon>
        <taxon>Bacilli</taxon>
        <taxon>Bacillales</taxon>
        <taxon>Bacillaceae</taxon>
        <taxon>Bacillus</taxon>
    </lineage>
</organism>
<gene>
    <name evidence="2" type="ORF">HNR53_002784</name>
</gene>
<dbReference type="EMBL" id="JACHGK010000009">
    <property type="protein sequence ID" value="MBB6446134.1"/>
    <property type="molecule type" value="Genomic_DNA"/>
</dbReference>
<accession>A0A7X0HSP1</accession>
<comment type="caution">
    <text evidence="2">The sequence shown here is derived from an EMBL/GenBank/DDBJ whole genome shotgun (WGS) entry which is preliminary data.</text>
</comment>
<name>A0A7X0HSP1_9BACI</name>
<dbReference type="SUPFAM" id="SSF81442">
    <property type="entry name" value="Cytochrome c oxidase subunit I-like"/>
    <property type="match status" value="1"/>
</dbReference>
<keyword evidence="1" id="KW-0472">Membrane</keyword>
<dbReference type="InterPro" id="IPR036927">
    <property type="entry name" value="Cyt_c_oxase-like_su1_sf"/>
</dbReference>
<dbReference type="Gene3D" id="1.20.210.10">
    <property type="entry name" value="Cytochrome c oxidase-like, subunit I domain"/>
    <property type="match status" value="1"/>
</dbReference>
<keyword evidence="3" id="KW-1185">Reference proteome</keyword>
<evidence type="ECO:0000313" key="3">
    <source>
        <dbReference type="Proteomes" id="UP000531594"/>
    </source>
</evidence>
<evidence type="ECO:0000313" key="2">
    <source>
        <dbReference type="EMBL" id="MBB6446134.1"/>
    </source>
</evidence>
<evidence type="ECO:0000256" key="1">
    <source>
        <dbReference type="SAM" id="Phobius"/>
    </source>
</evidence>
<protein>
    <submittedName>
        <fullName evidence="2">Cbb3-type cytochrome oxidase subunit 1</fullName>
    </submittedName>
</protein>
<dbReference type="RefSeq" id="WP_184526856.1">
    <property type="nucleotide sequence ID" value="NZ_JACHGK010000009.1"/>
</dbReference>
<reference evidence="2 3" key="1">
    <citation type="submission" date="2020-08" db="EMBL/GenBank/DDBJ databases">
        <title>Genomic Encyclopedia of Type Strains, Phase IV (KMG-IV): sequencing the most valuable type-strain genomes for metagenomic binning, comparative biology and taxonomic classification.</title>
        <authorList>
            <person name="Goeker M."/>
        </authorList>
    </citation>
    <scope>NUCLEOTIDE SEQUENCE [LARGE SCALE GENOMIC DNA]</scope>
    <source>
        <strain evidence="2 3">DSM 5391</strain>
    </source>
</reference>
<feature type="transmembrane region" description="Helical" evidence="1">
    <location>
        <begin position="36"/>
        <end position="56"/>
    </location>
</feature>
<feature type="transmembrane region" description="Helical" evidence="1">
    <location>
        <begin position="93"/>
        <end position="114"/>
    </location>
</feature>
<keyword evidence="1" id="KW-0812">Transmembrane</keyword>
<feature type="transmembrane region" description="Helical" evidence="1">
    <location>
        <begin position="68"/>
        <end position="87"/>
    </location>
</feature>
<keyword evidence="1" id="KW-1133">Transmembrane helix</keyword>